<comment type="catalytic activity">
    <reaction evidence="5">
        <text>a 2'-deoxyribonucleoside 5'-diphosphate + [thioredoxin]-disulfide + H2O = a ribonucleoside 5'-diphosphate + [thioredoxin]-dithiol</text>
        <dbReference type="Rhea" id="RHEA:23252"/>
        <dbReference type="Rhea" id="RHEA-COMP:10698"/>
        <dbReference type="Rhea" id="RHEA-COMP:10700"/>
        <dbReference type="ChEBI" id="CHEBI:15377"/>
        <dbReference type="ChEBI" id="CHEBI:29950"/>
        <dbReference type="ChEBI" id="CHEBI:50058"/>
        <dbReference type="ChEBI" id="CHEBI:57930"/>
        <dbReference type="ChEBI" id="CHEBI:73316"/>
        <dbReference type="EC" id="1.17.4.1"/>
    </reaction>
</comment>
<reference evidence="7" key="1">
    <citation type="journal article" date="2013" name="Extremophiles">
        <title>Proteinivorax tanatarense gen. nov., sp. nov., an anaerobic, haloalkaliphilic, proteolytic bacterium isolated from a decaying algal bloom, and proposal of Proteinivoraceae fam. nov.</title>
        <authorList>
            <person name="Kevbrin V."/>
            <person name="Boltyanskaya Y."/>
            <person name="Zhilina T."/>
            <person name="Kolganova T."/>
            <person name="Lavrentjeva E."/>
            <person name="Kuznetsov B."/>
        </authorList>
    </citation>
    <scope>NUCLEOTIDE SEQUENCE</scope>
    <source>
        <strain evidence="7">Z-910T</strain>
    </source>
</reference>
<evidence type="ECO:0000256" key="1">
    <source>
        <dbReference type="ARBA" id="ARBA00007405"/>
    </source>
</evidence>
<dbReference type="EC" id="1.17.4.1" evidence="2"/>
<evidence type="ECO:0000256" key="3">
    <source>
        <dbReference type="ARBA" id="ARBA00022634"/>
    </source>
</evidence>
<gene>
    <name evidence="7" type="ORF">PRVXT_002970</name>
</gene>
<evidence type="ECO:0000313" key="7">
    <source>
        <dbReference type="EMBL" id="XBX74905.1"/>
    </source>
</evidence>
<evidence type="ECO:0000256" key="2">
    <source>
        <dbReference type="ARBA" id="ARBA00012274"/>
    </source>
</evidence>
<keyword evidence="4" id="KW-0547">Nucleotide-binding</keyword>
<dbReference type="NCBIfam" id="TIGR03905">
    <property type="entry name" value="TIGR03905_4_Cys"/>
    <property type="match status" value="1"/>
</dbReference>
<dbReference type="AlphaFoldDB" id="A0AAU7VLF4"/>
<keyword evidence="3" id="KW-0237">DNA synthesis</keyword>
<dbReference type="InterPro" id="IPR024434">
    <property type="entry name" value="TSCPD_dom"/>
</dbReference>
<dbReference type="GO" id="GO:0071897">
    <property type="term" value="P:DNA biosynthetic process"/>
    <property type="evidence" value="ECO:0007669"/>
    <property type="project" value="UniProtKB-KW"/>
</dbReference>
<protein>
    <recommendedName>
        <fullName evidence="2">ribonucleoside-diphosphate reductase</fullName>
        <ecNumber evidence="2">1.17.4.1</ecNumber>
    </recommendedName>
</protein>
<dbReference type="Pfam" id="PF12637">
    <property type="entry name" value="TSCPD"/>
    <property type="match status" value="1"/>
</dbReference>
<feature type="domain" description="TSCPD" evidence="6">
    <location>
        <begin position="6"/>
        <end position="77"/>
    </location>
</feature>
<reference evidence="7" key="2">
    <citation type="submission" date="2024-06" db="EMBL/GenBank/DDBJ databases">
        <authorList>
            <person name="Petrova K.O."/>
            <person name="Toshchakov S.V."/>
            <person name="Boltjanskaja Y.V."/>
            <person name="Kevbrin V."/>
        </authorList>
    </citation>
    <scope>NUCLEOTIDE SEQUENCE</scope>
    <source>
        <strain evidence="7">Z-910T</strain>
    </source>
</reference>
<proteinExistence type="inferred from homology"/>
<comment type="similarity">
    <text evidence="1">Belongs to the ribonucleoside diphosphate reductase class-2 family.</text>
</comment>
<dbReference type="GO" id="GO:0000166">
    <property type="term" value="F:nucleotide binding"/>
    <property type="evidence" value="ECO:0007669"/>
    <property type="project" value="UniProtKB-KW"/>
</dbReference>
<sequence length="80" mass="8520">MELKFKTEGTCAKEILIKVNGGIIESVEFISGCKGNVQGIAQLVIGRPVEEVIDRLKGIECRNGTSCPDQLAKALSDVSA</sequence>
<dbReference type="RefSeq" id="WP_350343654.1">
    <property type="nucleotide sequence ID" value="NZ_CP158367.1"/>
</dbReference>
<organism evidence="7">
    <name type="scientific">Proteinivorax tanatarense</name>
    <dbReference type="NCBI Taxonomy" id="1260629"/>
    <lineage>
        <taxon>Bacteria</taxon>
        <taxon>Bacillati</taxon>
        <taxon>Bacillota</taxon>
        <taxon>Clostridia</taxon>
        <taxon>Eubacteriales</taxon>
        <taxon>Proteinivoracaceae</taxon>
        <taxon>Proteinivorax</taxon>
    </lineage>
</organism>
<name>A0AAU7VLF4_9FIRM</name>
<evidence type="ECO:0000259" key="6">
    <source>
        <dbReference type="Pfam" id="PF12637"/>
    </source>
</evidence>
<dbReference type="GO" id="GO:0004748">
    <property type="term" value="F:ribonucleoside-diphosphate reductase activity, thioredoxin disulfide as acceptor"/>
    <property type="evidence" value="ECO:0007669"/>
    <property type="project" value="UniProtKB-EC"/>
</dbReference>
<evidence type="ECO:0000256" key="4">
    <source>
        <dbReference type="ARBA" id="ARBA00022741"/>
    </source>
</evidence>
<dbReference type="InterPro" id="IPR023806">
    <property type="entry name" value="CHP03905"/>
</dbReference>
<accession>A0AAU7VLF4</accession>
<dbReference type="EMBL" id="CP158367">
    <property type="protein sequence ID" value="XBX74905.1"/>
    <property type="molecule type" value="Genomic_DNA"/>
</dbReference>
<evidence type="ECO:0000256" key="5">
    <source>
        <dbReference type="ARBA" id="ARBA00047754"/>
    </source>
</evidence>